<keyword evidence="3 11" id="KW-0329">Glyoxylate bypass</keyword>
<dbReference type="PANTHER" id="PTHR43504:SF1">
    <property type="entry name" value="ISOCITRATE DEHYDROGENASE [NADP]"/>
    <property type="match status" value="1"/>
</dbReference>
<dbReference type="PROSITE" id="PS00470">
    <property type="entry name" value="IDH_IMDH"/>
    <property type="match status" value="1"/>
</dbReference>
<dbReference type="Pfam" id="PF00180">
    <property type="entry name" value="Iso_dh"/>
    <property type="match status" value="1"/>
</dbReference>
<comment type="catalytic activity">
    <reaction evidence="10">
        <text>D-threo-isocitrate + NADP(+) = 2-oxoglutarate + CO2 + NADPH</text>
        <dbReference type="Rhea" id="RHEA:19629"/>
        <dbReference type="ChEBI" id="CHEBI:15562"/>
        <dbReference type="ChEBI" id="CHEBI:16526"/>
        <dbReference type="ChEBI" id="CHEBI:16810"/>
        <dbReference type="ChEBI" id="CHEBI:57783"/>
        <dbReference type="ChEBI" id="CHEBI:58349"/>
        <dbReference type="EC" id="1.1.1.42"/>
    </reaction>
</comment>
<keyword evidence="5 11" id="KW-0479">Metal-binding</keyword>
<protein>
    <recommendedName>
        <fullName evidence="11">Isocitrate dehydrogenase [NADP]</fullName>
        <ecNumber evidence="11">1.1.1.42</ecNumber>
    </recommendedName>
</protein>
<keyword evidence="4 11" id="KW-0816">Tricarboxylic acid cycle</keyword>
<dbReference type="NCBIfam" id="NF005425">
    <property type="entry name" value="PRK07006.1"/>
    <property type="match status" value="1"/>
</dbReference>
<evidence type="ECO:0000256" key="5">
    <source>
        <dbReference type="ARBA" id="ARBA00022723"/>
    </source>
</evidence>
<accession>A0ABU9UDQ5</accession>
<dbReference type="NCBIfam" id="NF005036">
    <property type="entry name" value="PRK06451.1"/>
    <property type="match status" value="1"/>
</dbReference>
<keyword evidence="8" id="KW-0560">Oxidoreductase</keyword>
<comment type="subunit">
    <text evidence="2">Homodimer.</text>
</comment>
<keyword evidence="7 11" id="KW-0521">NADP</keyword>
<evidence type="ECO:0000256" key="1">
    <source>
        <dbReference type="ARBA" id="ARBA00007769"/>
    </source>
</evidence>
<dbReference type="RefSeq" id="WP_420070248.1">
    <property type="nucleotide sequence ID" value="NZ_JBCHKQ010000005.1"/>
</dbReference>
<keyword evidence="9 11" id="KW-0464">Manganese</keyword>
<keyword evidence="6" id="KW-0460">Magnesium</keyword>
<feature type="domain" description="Isopropylmalate dehydrogenase-like" evidence="12">
    <location>
        <begin position="19"/>
        <end position="398"/>
    </location>
</feature>
<dbReference type="PANTHER" id="PTHR43504">
    <property type="entry name" value="ISOCITRATE DEHYDROGENASE [NADP]"/>
    <property type="match status" value="1"/>
</dbReference>
<evidence type="ECO:0000259" key="12">
    <source>
        <dbReference type="SMART" id="SM01329"/>
    </source>
</evidence>
<dbReference type="SMART" id="SM01329">
    <property type="entry name" value="Iso_dh"/>
    <property type="match status" value="1"/>
</dbReference>
<evidence type="ECO:0000256" key="9">
    <source>
        <dbReference type="ARBA" id="ARBA00023211"/>
    </source>
</evidence>
<evidence type="ECO:0000256" key="8">
    <source>
        <dbReference type="ARBA" id="ARBA00023002"/>
    </source>
</evidence>
<evidence type="ECO:0000256" key="6">
    <source>
        <dbReference type="ARBA" id="ARBA00022842"/>
    </source>
</evidence>
<dbReference type="InterPro" id="IPR004439">
    <property type="entry name" value="Isocitrate_DH_NADP_dimer_prok"/>
</dbReference>
<reference evidence="13 14" key="1">
    <citation type="submission" date="2024-03" db="EMBL/GenBank/DDBJ databases">
        <title>Ignisphaera cupida sp. nov., a hyperthermophilic hydrolytic archaeon from a hot spring of Kamchatka, and proposal of Ignisphaeraceae fam. nov.</title>
        <authorList>
            <person name="Podosokorskaya O.A."/>
            <person name="Elcheninov A.G."/>
            <person name="Maltseva A.I."/>
            <person name="Zayulina K.S."/>
            <person name="Novikov A."/>
            <person name="Merkel A.Y."/>
        </authorList>
    </citation>
    <scope>NUCLEOTIDE SEQUENCE [LARGE SCALE GENOMIC DNA]</scope>
    <source>
        <strain evidence="13 14">38H-sp</strain>
    </source>
</reference>
<comment type="similarity">
    <text evidence="1">Belongs to the isocitrate and isopropylmalate dehydrogenases family.</text>
</comment>
<evidence type="ECO:0000256" key="2">
    <source>
        <dbReference type="ARBA" id="ARBA00011738"/>
    </source>
</evidence>
<proteinExistence type="inferred from homology"/>
<dbReference type="NCBIfam" id="TIGR00183">
    <property type="entry name" value="prok_nadp_idh"/>
    <property type="match status" value="1"/>
</dbReference>
<evidence type="ECO:0000256" key="7">
    <source>
        <dbReference type="ARBA" id="ARBA00022857"/>
    </source>
</evidence>
<organism evidence="13 14">
    <name type="scientific">Rarispira pelagica</name>
    <dbReference type="NCBI Taxonomy" id="3141764"/>
    <lineage>
        <taxon>Bacteria</taxon>
        <taxon>Pseudomonadati</taxon>
        <taxon>Spirochaetota</taxon>
        <taxon>Spirochaetia</taxon>
        <taxon>Winmispirales</taxon>
        <taxon>Winmispiraceae</taxon>
        <taxon>Rarispira</taxon>
    </lineage>
</organism>
<keyword evidence="14" id="KW-1185">Reference proteome</keyword>
<evidence type="ECO:0000256" key="10">
    <source>
        <dbReference type="ARBA" id="ARBA00023554"/>
    </source>
</evidence>
<comment type="cofactor">
    <cofactor evidence="11">
        <name>Mg(2+)</name>
        <dbReference type="ChEBI" id="CHEBI:18420"/>
    </cofactor>
    <cofactor evidence="11">
        <name>Mn(2+)</name>
        <dbReference type="ChEBI" id="CHEBI:29035"/>
    </cofactor>
</comment>
<dbReference type="EMBL" id="JBCHKQ010000005">
    <property type="protein sequence ID" value="MEM5948798.1"/>
    <property type="molecule type" value="Genomic_DNA"/>
</dbReference>
<comment type="caution">
    <text evidence="13">The sequence shown here is derived from an EMBL/GenBank/DDBJ whole genome shotgun (WGS) entry which is preliminary data.</text>
</comment>
<sequence>MAEKIRKENDRLIVPDNPIIPFIQGDGTGPDIWNASVRVFDAAVEKAYKGSRKIEWKEVLAGEKAYKETGNWLPDETLDSFREYLVGIKGPLTTPVGGGFRSLNVTLRQVLDLYVCLRPVKYYPGIPSPVKKPELVDMVVFRENTEDVYAGFESPAGDEKTLKIINFFKNELGWSIREDSGIGIKPISSFGTKRLVRAAIKYAIENNRKSVTLVHKGNIMKYTEGAFRNWGYELAKEEFGDKIVTWDDIPDGNIPEGKILIKDAIADAFLQQILTRASDFDVIATMNLNGDYMSDALAAQVGGIGIAPGANINFDTGYAIFEATHGTAPKYAGKDMVNPSSVILSGKMMFEYMGWREAAELIEKGITRAIEAKKVTYDFARLMEGSTKVATSEFADQIISHM</sequence>
<dbReference type="EC" id="1.1.1.42" evidence="11"/>
<evidence type="ECO:0000256" key="11">
    <source>
        <dbReference type="RuleBase" id="RU004446"/>
    </source>
</evidence>
<dbReference type="InterPro" id="IPR024084">
    <property type="entry name" value="IsoPropMal-DH-like_dom"/>
</dbReference>
<name>A0ABU9UDQ5_9SPIR</name>
<dbReference type="InterPro" id="IPR019818">
    <property type="entry name" value="IsoCit/isopropylmalate_DH_CS"/>
</dbReference>
<evidence type="ECO:0000313" key="14">
    <source>
        <dbReference type="Proteomes" id="UP001466331"/>
    </source>
</evidence>
<gene>
    <name evidence="13" type="primary">icd</name>
    <name evidence="13" type="ORF">WKV44_09630</name>
</gene>
<evidence type="ECO:0000313" key="13">
    <source>
        <dbReference type="EMBL" id="MEM5948798.1"/>
    </source>
</evidence>
<evidence type="ECO:0000256" key="3">
    <source>
        <dbReference type="ARBA" id="ARBA00022435"/>
    </source>
</evidence>
<evidence type="ECO:0000256" key="4">
    <source>
        <dbReference type="ARBA" id="ARBA00022532"/>
    </source>
</evidence>
<dbReference type="Gene3D" id="3.40.718.10">
    <property type="entry name" value="Isopropylmalate Dehydrogenase"/>
    <property type="match status" value="1"/>
</dbReference>
<dbReference type="Proteomes" id="UP001466331">
    <property type="component" value="Unassembled WGS sequence"/>
</dbReference>
<dbReference type="SUPFAM" id="SSF53659">
    <property type="entry name" value="Isocitrate/Isopropylmalate dehydrogenase-like"/>
    <property type="match status" value="1"/>
</dbReference>